<comment type="caution">
    <text evidence="4">The sequence shown here is derived from an EMBL/GenBank/DDBJ whole genome shotgun (WGS) entry which is preliminary data.</text>
</comment>
<dbReference type="AlphaFoldDB" id="A0A5D0CM71"/>
<dbReference type="PROSITE" id="PS50937">
    <property type="entry name" value="HTH_MERR_2"/>
    <property type="match status" value="1"/>
</dbReference>
<dbReference type="SUPFAM" id="SSF46955">
    <property type="entry name" value="Putative DNA-binding domain"/>
    <property type="match status" value="1"/>
</dbReference>
<evidence type="ECO:0000313" key="5">
    <source>
        <dbReference type="Proteomes" id="UP000325218"/>
    </source>
</evidence>
<feature type="domain" description="HTH merR-type" evidence="3">
    <location>
        <begin position="7"/>
        <end position="77"/>
    </location>
</feature>
<dbReference type="InterPro" id="IPR010499">
    <property type="entry name" value="AraC_E-bd"/>
</dbReference>
<dbReference type="InterPro" id="IPR047057">
    <property type="entry name" value="MerR_fam"/>
</dbReference>
<dbReference type="Proteomes" id="UP000325218">
    <property type="component" value="Unassembled WGS sequence"/>
</dbReference>
<dbReference type="GO" id="GO:0003700">
    <property type="term" value="F:DNA-binding transcription factor activity"/>
    <property type="evidence" value="ECO:0007669"/>
    <property type="project" value="InterPro"/>
</dbReference>
<protein>
    <submittedName>
        <fullName evidence="4">MerR family transcriptional regulator</fullName>
    </submittedName>
</protein>
<feature type="coiled-coil region" evidence="2">
    <location>
        <begin position="85"/>
        <end position="112"/>
    </location>
</feature>
<evidence type="ECO:0000259" key="3">
    <source>
        <dbReference type="PROSITE" id="PS50937"/>
    </source>
</evidence>
<dbReference type="InterPro" id="IPR011256">
    <property type="entry name" value="Reg_factor_effector_dom_sf"/>
</dbReference>
<dbReference type="GO" id="GO:0003677">
    <property type="term" value="F:DNA binding"/>
    <property type="evidence" value="ECO:0007669"/>
    <property type="project" value="UniProtKB-KW"/>
</dbReference>
<dbReference type="Gene3D" id="1.10.1660.10">
    <property type="match status" value="1"/>
</dbReference>
<accession>A0A5D0CM71</accession>
<dbReference type="PANTHER" id="PTHR30204">
    <property type="entry name" value="REDOX-CYCLING DRUG-SENSING TRANSCRIPTIONAL ACTIVATOR SOXR"/>
    <property type="match status" value="1"/>
</dbReference>
<dbReference type="InterPro" id="IPR000551">
    <property type="entry name" value="MerR-type_HTH_dom"/>
</dbReference>
<dbReference type="SMART" id="SM00422">
    <property type="entry name" value="HTH_MERR"/>
    <property type="match status" value="1"/>
</dbReference>
<dbReference type="InterPro" id="IPR009061">
    <property type="entry name" value="DNA-bd_dom_put_sf"/>
</dbReference>
<evidence type="ECO:0000256" key="2">
    <source>
        <dbReference type="SAM" id="Coils"/>
    </source>
</evidence>
<proteinExistence type="predicted"/>
<name>A0A5D0CM71_9BACL</name>
<dbReference type="EMBL" id="VSDO01000005">
    <property type="protein sequence ID" value="TYA10650.1"/>
    <property type="molecule type" value="Genomic_DNA"/>
</dbReference>
<dbReference type="Pfam" id="PF13411">
    <property type="entry name" value="MerR_1"/>
    <property type="match status" value="1"/>
</dbReference>
<keyword evidence="5" id="KW-1185">Reference proteome</keyword>
<evidence type="ECO:0000313" key="4">
    <source>
        <dbReference type="EMBL" id="TYA10650.1"/>
    </source>
</evidence>
<dbReference type="SUPFAM" id="SSF55136">
    <property type="entry name" value="Probable bacterial effector-binding domain"/>
    <property type="match status" value="1"/>
</dbReference>
<dbReference type="Pfam" id="PF06445">
    <property type="entry name" value="GyrI-like"/>
    <property type="match status" value="1"/>
</dbReference>
<evidence type="ECO:0000256" key="1">
    <source>
        <dbReference type="ARBA" id="ARBA00023125"/>
    </source>
</evidence>
<gene>
    <name evidence="4" type="ORF">FRY98_22915</name>
</gene>
<dbReference type="Gene3D" id="3.20.80.10">
    <property type="entry name" value="Regulatory factor, effector binding domain"/>
    <property type="match status" value="1"/>
</dbReference>
<dbReference type="InterPro" id="IPR029442">
    <property type="entry name" value="GyrI-like"/>
</dbReference>
<reference evidence="4 5" key="1">
    <citation type="submission" date="2019-08" db="EMBL/GenBank/DDBJ databases">
        <title>Genome sequencing of Paenibacillus faecis DSM 23593(T).</title>
        <authorList>
            <person name="Kook J.-K."/>
            <person name="Park S.-N."/>
            <person name="Lim Y.K."/>
        </authorList>
    </citation>
    <scope>NUCLEOTIDE SEQUENCE [LARGE SCALE GENOMIC DNA]</scope>
    <source>
        <strain evidence="4 5">DSM 23593</strain>
    </source>
</reference>
<dbReference type="OrthoDB" id="9773308at2"/>
<dbReference type="PANTHER" id="PTHR30204:SF97">
    <property type="entry name" value="MERR FAMILY REGULATORY PROTEIN"/>
    <property type="match status" value="1"/>
</dbReference>
<dbReference type="SMART" id="SM00871">
    <property type="entry name" value="AraC_E_bind"/>
    <property type="match status" value="1"/>
</dbReference>
<sequence>MLGRISMLRISDFSILSQLSTKMLRHYADIDLLPPGFIDESTGYRYYYEHQLAIANKINMLKTMGFSLHLIKKILYEYDEDIHLMKFLNMQAAQLQEEINEKQDKILLINSMIKHLNAQKDASKYTVTAKKIPQRRVIYLRAQLKQYQDETLLWTKLSRIIRARNIRLSYPHYNTAVFYEEDVQNQRIDVEVQKSISGDYENLREANIKTENEQTVASFIYEGHYNKLSEVNETVAHWILDNDYELNGPQFNIYHISPEEANESANLLTEICFPIKKKLIP</sequence>
<keyword evidence="2" id="KW-0175">Coiled coil</keyword>
<organism evidence="4 5">
    <name type="scientific">Paenibacillus faecis</name>
    <dbReference type="NCBI Taxonomy" id="862114"/>
    <lineage>
        <taxon>Bacteria</taxon>
        <taxon>Bacillati</taxon>
        <taxon>Bacillota</taxon>
        <taxon>Bacilli</taxon>
        <taxon>Bacillales</taxon>
        <taxon>Paenibacillaceae</taxon>
        <taxon>Paenibacillus</taxon>
    </lineage>
</organism>
<keyword evidence="1" id="KW-0238">DNA-binding</keyword>